<organism evidence="6 7">
    <name type="scientific">Patella caerulea</name>
    <name type="common">Rayed Mediterranean limpet</name>
    <dbReference type="NCBI Taxonomy" id="87958"/>
    <lineage>
        <taxon>Eukaryota</taxon>
        <taxon>Metazoa</taxon>
        <taxon>Spiralia</taxon>
        <taxon>Lophotrochozoa</taxon>
        <taxon>Mollusca</taxon>
        <taxon>Gastropoda</taxon>
        <taxon>Patellogastropoda</taxon>
        <taxon>Patelloidea</taxon>
        <taxon>Patellidae</taxon>
        <taxon>Patella</taxon>
    </lineage>
</organism>
<comment type="caution">
    <text evidence="6">The sequence shown here is derived from an EMBL/GenBank/DDBJ whole genome shotgun (WGS) entry which is preliminary data.</text>
</comment>
<evidence type="ECO:0000256" key="2">
    <source>
        <dbReference type="ARBA" id="ARBA00022803"/>
    </source>
</evidence>
<protein>
    <recommendedName>
        <fullName evidence="8">Bardet-Biedl syndrome 4</fullName>
    </recommendedName>
</protein>
<dbReference type="PANTHER" id="PTHR44186:SF1">
    <property type="entry name" value="BARDET-BIEDL SYNDROME 4 PROTEIN"/>
    <property type="match status" value="1"/>
</dbReference>
<feature type="region of interest" description="Disordered" evidence="5">
    <location>
        <begin position="451"/>
        <end position="500"/>
    </location>
</feature>
<accession>A0AAN8PTL7</accession>
<dbReference type="Pfam" id="PF13432">
    <property type="entry name" value="TPR_16"/>
    <property type="match status" value="1"/>
</dbReference>
<proteinExistence type="inferred from homology"/>
<evidence type="ECO:0000256" key="4">
    <source>
        <dbReference type="PROSITE-ProRule" id="PRU00339"/>
    </source>
</evidence>
<dbReference type="Pfam" id="PF13181">
    <property type="entry name" value="TPR_8"/>
    <property type="match status" value="3"/>
</dbReference>
<evidence type="ECO:0000256" key="3">
    <source>
        <dbReference type="ARBA" id="ARBA00023778"/>
    </source>
</evidence>
<evidence type="ECO:0000313" key="7">
    <source>
        <dbReference type="Proteomes" id="UP001347796"/>
    </source>
</evidence>
<evidence type="ECO:0000256" key="5">
    <source>
        <dbReference type="SAM" id="MobiDB-lite"/>
    </source>
</evidence>
<dbReference type="GO" id="GO:0036064">
    <property type="term" value="C:ciliary basal body"/>
    <property type="evidence" value="ECO:0007669"/>
    <property type="project" value="TreeGrafter"/>
</dbReference>
<dbReference type="EMBL" id="JAZGQO010000010">
    <property type="protein sequence ID" value="KAK6176295.1"/>
    <property type="molecule type" value="Genomic_DNA"/>
</dbReference>
<dbReference type="PROSITE" id="PS50293">
    <property type="entry name" value="TPR_REGION"/>
    <property type="match status" value="1"/>
</dbReference>
<keyword evidence="2 4" id="KW-0802">TPR repeat</keyword>
<comment type="similarity">
    <text evidence="3">Belongs to the BBS4 family.</text>
</comment>
<feature type="region of interest" description="Disordered" evidence="5">
    <location>
        <begin position="519"/>
        <end position="583"/>
    </location>
</feature>
<evidence type="ECO:0000256" key="1">
    <source>
        <dbReference type="ARBA" id="ARBA00022737"/>
    </source>
</evidence>
<dbReference type="InterPro" id="IPR011990">
    <property type="entry name" value="TPR-like_helical_dom_sf"/>
</dbReference>
<feature type="region of interest" description="Disordered" evidence="5">
    <location>
        <begin position="1"/>
        <end position="44"/>
    </location>
</feature>
<feature type="repeat" description="TPR" evidence="4">
    <location>
        <begin position="355"/>
        <end position="388"/>
    </location>
</feature>
<dbReference type="AlphaFoldDB" id="A0AAN8PTL7"/>
<feature type="compositionally biased region" description="Polar residues" evidence="5">
    <location>
        <begin position="1"/>
        <end position="34"/>
    </location>
</feature>
<dbReference type="Gene3D" id="1.25.40.10">
    <property type="entry name" value="Tetratricopeptide repeat domain"/>
    <property type="match status" value="3"/>
</dbReference>
<dbReference type="SUPFAM" id="SSF48452">
    <property type="entry name" value="TPR-like"/>
    <property type="match status" value="1"/>
</dbReference>
<feature type="repeat" description="TPR" evidence="4">
    <location>
        <begin position="219"/>
        <end position="252"/>
    </location>
</feature>
<feature type="repeat" description="TPR" evidence="4">
    <location>
        <begin position="185"/>
        <end position="218"/>
    </location>
</feature>
<feature type="compositionally biased region" description="Polar residues" evidence="5">
    <location>
        <begin position="519"/>
        <end position="543"/>
    </location>
</feature>
<name>A0AAN8PTL7_PATCE</name>
<dbReference type="GO" id="GO:0060271">
    <property type="term" value="P:cilium assembly"/>
    <property type="evidence" value="ECO:0007669"/>
    <property type="project" value="TreeGrafter"/>
</dbReference>
<sequence>MAHVTNNNDENVTDGNKSGQTQETEIPSIPQVTTALKPKAKKAPELPVNERRNWLIHLHYVQKDFETCKVLIKEQLTESGGMCEYAVYVQALIHRQEGKIQESLELFQTCTLLNPNSGENLKQVARSLFLLARHKAAIDVYNEASNINPKDWEISHNLGVCYMYLRDKAKAKECFKQAIDIRRHDVSYVMLGKLYLMEGDLNSAVDICKNAVEFYPESPDLLTTLGLLYMQIGQYQKAFENLGNALTFNPQHTKAIMAAGSMMQGHCDWDVALTKYRIAAVNTPENPSLWNNIGMCFFGKKKYVAAISCLKRANYLAPFDWKILYNLGLVHLSMQQFASAFHFLSAAINFKPKMAQLFMLLAVALTNLEDVDNAKQAYEQAISLDNKDPSIPMNYAVLLYNNGERRAASKYLSIFTQNIKSVPNVDQELLDMASKLGPLLQVGDNLVWKDQGKEKHSSASIANKPDPVTNKPDPVAAPFTRPTTSSAVEAEIPPTPDILTEQTLPSDLLMGASSDTANTKLSRTQTDMSEFPQVSDTHLSKPTTLDPLPKIESGKPSQLPILEQSSSNVPVSTELKMSPLSDL</sequence>
<reference evidence="6 7" key="1">
    <citation type="submission" date="2024-01" db="EMBL/GenBank/DDBJ databases">
        <title>The genome of the rayed Mediterranean limpet Patella caerulea (Linnaeus, 1758).</title>
        <authorList>
            <person name="Anh-Thu Weber A."/>
            <person name="Halstead-Nussloch G."/>
        </authorList>
    </citation>
    <scope>NUCLEOTIDE SEQUENCE [LARGE SCALE GENOMIC DNA]</scope>
    <source>
        <strain evidence="6">AATW-2023a</strain>
        <tissue evidence="6">Whole specimen</tissue>
    </source>
</reference>
<dbReference type="GO" id="GO:0061512">
    <property type="term" value="P:protein localization to cilium"/>
    <property type="evidence" value="ECO:0007669"/>
    <property type="project" value="TreeGrafter"/>
</dbReference>
<dbReference type="FunFam" id="1.25.40.10:FF:000237">
    <property type="entry name" value="Bardet-Biedl syndrome 4 (Human)"/>
    <property type="match status" value="1"/>
</dbReference>
<keyword evidence="1" id="KW-0677">Repeat</keyword>
<evidence type="ECO:0008006" key="8">
    <source>
        <dbReference type="Google" id="ProtNLM"/>
    </source>
</evidence>
<dbReference type="PROSITE" id="PS50005">
    <property type="entry name" value="TPR"/>
    <property type="match status" value="4"/>
</dbReference>
<keyword evidence="7" id="KW-1185">Reference proteome</keyword>
<dbReference type="InterPro" id="IPR019734">
    <property type="entry name" value="TPR_rpt"/>
</dbReference>
<dbReference type="Pfam" id="PF07719">
    <property type="entry name" value="TPR_2"/>
    <property type="match status" value="1"/>
</dbReference>
<dbReference type="InterPro" id="IPR013105">
    <property type="entry name" value="TPR_2"/>
</dbReference>
<evidence type="ECO:0000313" key="6">
    <source>
        <dbReference type="EMBL" id="KAK6176295.1"/>
    </source>
</evidence>
<dbReference type="SMART" id="SM00028">
    <property type="entry name" value="TPR"/>
    <property type="match status" value="8"/>
</dbReference>
<dbReference type="Proteomes" id="UP001347796">
    <property type="component" value="Unassembled WGS sequence"/>
</dbReference>
<gene>
    <name evidence="6" type="ORF">SNE40_014602</name>
</gene>
<dbReference type="PANTHER" id="PTHR44186">
    <property type="match status" value="1"/>
</dbReference>
<feature type="repeat" description="TPR" evidence="4">
    <location>
        <begin position="321"/>
        <end position="354"/>
    </location>
</feature>